<evidence type="ECO:0000256" key="2">
    <source>
        <dbReference type="SAM" id="MobiDB-lite"/>
    </source>
</evidence>
<evidence type="ECO:0000313" key="4">
    <source>
        <dbReference type="EMBL" id="KAG0645687.1"/>
    </source>
</evidence>
<dbReference type="PANTHER" id="PTHR10696">
    <property type="entry name" value="GAMMA-BUTYROBETAINE HYDROXYLASE-RELATED"/>
    <property type="match status" value="1"/>
</dbReference>
<dbReference type="InterPro" id="IPR050411">
    <property type="entry name" value="AlphaKG_dependent_hydroxylases"/>
</dbReference>
<dbReference type="OrthoDB" id="272271at2759"/>
<accession>A0A9P6SQU7</accession>
<sequence length="393" mass="43842">MTETPTSGGEPPMSDYFSQTKSSSSTNRDNGVPAGFPKAIVSPSVWSGKDLVDEMRRYALTLEESHIKEIEQACKRFRELGLTMERVSQETFPLATLGEELKTLAAQLTNGVGFFVLRGLEPERYSNEENVVIYLGISSYIGETRGRQDEQGNMLLHLTDLGSALAGDHERQAPYSSVGQPFHTDTGDIVGLYSLGEAAVGGESNLVSTAVVYDELIKTRPDIIRLLASSSWVFDSFGLSPAYKTRPLLYPINKEKVLLAFARRPLVGHAWSPRSPGIPTLSASHVEALYTLQNIAEKHALSMKLKRGELLFWNNLALMHSRNGFTDAPDSRRHLLRLWLRNDATVKGWTIPEELQGAWKDAYDHQGRAQLWPVETIKDREYIINQQRASGHD</sequence>
<evidence type="ECO:0000313" key="5">
    <source>
        <dbReference type="Proteomes" id="UP000785200"/>
    </source>
</evidence>
<name>A0A9P6SQU7_9HELO</name>
<dbReference type="SUPFAM" id="SSF51197">
    <property type="entry name" value="Clavaminate synthase-like"/>
    <property type="match status" value="1"/>
</dbReference>
<dbReference type="Pfam" id="PF02668">
    <property type="entry name" value="TauD"/>
    <property type="match status" value="1"/>
</dbReference>
<proteinExistence type="predicted"/>
<reference evidence="4" key="1">
    <citation type="submission" date="2019-07" db="EMBL/GenBank/DDBJ databases">
        <title>Hyphodiscus hymeniophilus genome sequencing and assembly.</title>
        <authorList>
            <person name="Kramer G."/>
            <person name="Nodwell J."/>
        </authorList>
    </citation>
    <scope>NUCLEOTIDE SEQUENCE</scope>
    <source>
        <strain evidence="4">ATCC 34498</strain>
    </source>
</reference>
<feature type="domain" description="TauD/TfdA-like" evidence="3">
    <location>
        <begin position="87"/>
        <end position="339"/>
    </location>
</feature>
<dbReference type="Gene3D" id="3.60.130.10">
    <property type="entry name" value="Clavaminate synthase-like"/>
    <property type="match status" value="1"/>
</dbReference>
<evidence type="ECO:0000259" key="3">
    <source>
        <dbReference type="Pfam" id="PF02668"/>
    </source>
</evidence>
<feature type="region of interest" description="Disordered" evidence="2">
    <location>
        <begin position="1"/>
        <end position="35"/>
    </location>
</feature>
<organism evidence="4 5">
    <name type="scientific">Hyphodiscus hymeniophilus</name>
    <dbReference type="NCBI Taxonomy" id="353542"/>
    <lineage>
        <taxon>Eukaryota</taxon>
        <taxon>Fungi</taxon>
        <taxon>Dikarya</taxon>
        <taxon>Ascomycota</taxon>
        <taxon>Pezizomycotina</taxon>
        <taxon>Leotiomycetes</taxon>
        <taxon>Helotiales</taxon>
        <taxon>Hyphodiscaceae</taxon>
        <taxon>Hyphodiscus</taxon>
    </lineage>
</organism>
<dbReference type="InterPro" id="IPR042098">
    <property type="entry name" value="TauD-like_sf"/>
</dbReference>
<dbReference type="InterPro" id="IPR003819">
    <property type="entry name" value="TauD/TfdA-like"/>
</dbReference>
<keyword evidence="1" id="KW-0560">Oxidoreductase</keyword>
<dbReference type="EMBL" id="VNKQ01000018">
    <property type="protein sequence ID" value="KAG0645687.1"/>
    <property type="molecule type" value="Genomic_DNA"/>
</dbReference>
<feature type="compositionally biased region" description="Polar residues" evidence="2">
    <location>
        <begin position="16"/>
        <end position="29"/>
    </location>
</feature>
<dbReference type="PANTHER" id="PTHR10696:SF54">
    <property type="entry name" value="FAMILY OXIDOREDUCTASE, PUTATIVE (AFU_ORTHOLOGUE AFUA_4G13850)-RELATED"/>
    <property type="match status" value="1"/>
</dbReference>
<evidence type="ECO:0000256" key="1">
    <source>
        <dbReference type="ARBA" id="ARBA00023002"/>
    </source>
</evidence>
<protein>
    <submittedName>
        <fullName evidence="4">Taurine hydroxylase SAT17</fullName>
    </submittedName>
</protein>
<comment type="caution">
    <text evidence="4">The sequence shown here is derived from an EMBL/GenBank/DDBJ whole genome shotgun (WGS) entry which is preliminary data.</text>
</comment>
<dbReference type="GO" id="GO:0016491">
    <property type="term" value="F:oxidoreductase activity"/>
    <property type="evidence" value="ECO:0007669"/>
    <property type="project" value="UniProtKB-KW"/>
</dbReference>
<dbReference type="Proteomes" id="UP000785200">
    <property type="component" value="Unassembled WGS sequence"/>
</dbReference>
<dbReference type="AlphaFoldDB" id="A0A9P6SQU7"/>
<keyword evidence="5" id="KW-1185">Reference proteome</keyword>
<gene>
    <name evidence="4" type="ORF">D0Z07_8714</name>
</gene>